<sequence>MNHQSSSTTVEGAYETSVENPSLWEESLERKKEDVSRLLVLLERKRQRGKVSSVHVVTLDEAIKLKDKSLFHSAVQEIATKFATKNVSKVFKQYLYPHLDHFRQFSKGVASAVQCDPTGVGSLVFGLLFIVIQCGCIFSESIETTLKQLDILQQQLPSFQEDQSMFPTNDLLKSTLQDIFCIYIDFCVTIVRNMIKKSLGMCPMLCLTIFRPSTYASLFLWVLCIRDRRNCHSVLLSPFSGNLLTVFHQWSSSGTSSPPPFSRS</sequence>
<name>A0AAJ0F4A6_9PEZI</name>
<dbReference type="AlphaFoldDB" id="A0AAJ0F4A6"/>
<gene>
    <name evidence="1" type="ORF">QBC47DRAFT_125302</name>
</gene>
<protein>
    <submittedName>
        <fullName evidence="1">Uncharacterized protein</fullName>
    </submittedName>
</protein>
<dbReference type="Proteomes" id="UP001239445">
    <property type="component" value="Unassembled WGS sequence"/>
</dbReference>
<reference evidence="1" key="1">
    <citation type="submission" date="2023-06" db="EMBL/GenBank/DDBJ databases">
        <title>Genome-scale phylogeny and comparative genomics of the fungal order Sordariales.</title>
        <authorList>
            <consortium name="Lawrence Berkeley National Laboratory"/>
            <person name="Hensen N."/>
            <person name="Bonometti L."/>
            <person name="Westerberg I."/>
            <person name="Brannstrom I.O."/>
            <person name="Guillou S."/>
            <person name="Cros-Aarteil S."/>
            <person name="Calhoun S."/>
            <person name="Haridas S."/>
            <person name="Kuo A."/>
            <person name="Mondo S."/>
            <person name="Pangilinan J."/>
            <person name="Riley R."/>
            <person name="Labutti K."/>
            <person name="Andreopoulos B."/>
            <person name="Lipzen A."/>
            <person name="Chen C."/>
            <person name="Yanf M."/>
            <person name="Daum C."/>
            <person name="Ng V."/>
            <person name="Clum A."/>
            <person name="Steindorff A."/>
            <person name="Ohm R."/>
            <person name="Martin F."/>
            <person name="Silar P."/>
            <person name="Natvig D."/>
            <person name="Lalanne C."/>
            <person name="Gautier V."/>
            <person name="Ament-Velasquez S.L."/>
            <person name="Kruys A."/>
            <person name="Hutchinson M.I."/>
            <person name="Powell A.J."/>
            <person name="Barry K."/>
            <person name="Miller A.N."/>
            <person name="Grigoriev I.V."/>
            <person name="Debuchy R."/>
            <person name="Gladieux P."/>
            <person name="Thoren M.H."/>
            <person name="Johannesson H."/>
        </authorList>
    </citation>
    <scope>NUCLEOTIDE SEQUENCE</scope>
    <source>
        <strain evidence="1">PSN4</strain>
    </source>
</reference>
<organism evidence="1 2">
    <name type="scientific">Echria macrotheca</name>
    <dbReference type="NCBI Taxonomy" id="438768"/>
    <lineage>
        <taxon>Eukaryota</taxon>
        <taxon>Fungi</taxon>
        <taxon>Dikarya</taxon>
        <taxon>Ascomycota</taxon>
        <taxon>Pezizomycotina</taxon>
        <taxon>Sordariomycetes</taxon>
        <taxon>Sordariomycetidae</taxon>
        <taxon>Sordariales</taxon>
        <taxon>Schizotheciaceae</taxon>
        <taxon>Echria</taxon>
    </lineage>
</organism>
<proteinExistence type="predicted"/>
<comment type="caution">
    <text evidence="1">The sequence shown here is derived from an EMBL/GenBank/DDBJ whole genome shotgun (WGS) entry which is preliminary data.</text>
</comment>
<dbReference type="EMBL" id="MU839849">
    <property type="protein sequence ID" value="KAK1750148.1"/>
    <property type="molecule type" value="Genomic_DNA"/>
</dbReference>
<accession>A0AAJ0F4A6</accession>
<keyword evidence="2" id="KW-1185">Reference proteome</keyword>
<evidence type="ECO:0000313" key="2">
    <source>
        <dbReference type="Proteomes" id="UP001239445"/>
    </source>
</evidence>
<evidence type="ECO:0000313" key="1">
    <source>
        <dbReference type="EMBL" id="KAK1750148.1"/>
    </source>
</evidence>